<dbReference type="Gene3D" id="3.40.630.30">
    <property type="match status" value="1"/>
</dbReference>
<evidence type="ECO:0000259" key="2">
    <source>
        <dbReference type="PROSITE" id="PS51186"/>
    </source>
</evidence>
<dbReference type="PANTHER" id="PTHR43441:SF10">
    <property type="entry name" value="ACETYLTRANSFERASE"/>
    <property type="match status" value="1"/>
</dbReference>
<feature type="compositionally biased region" description="Polar residues" evidence="1">
    <location>
        <begin position="194"/>
        <end position="206"/>
    </location>
</feature>
<dbReference type="EC" id="2.3.-.-" evidence="3"/>
<dbReference type="CDD" id="cd04301">
    <property type="entry name" value="NAT_SF"/>
    <property type="match status" value="1"/>
</dbReference>
<gene>
    <name evidence="3" type="ORF">ACH49Z_02930</name>
</gene>
<dbReference type="RefSeq" id="WP_397059208.1">
    <property type="nucleotide sequence ID" value="NZ_JBIRYL010000001.1"/>
</dbReference>
<dbReference type="Proteomes" id="UP001611494">
    <property type="component" value="Unassembled WGS sequence"/>
</dbReference>
<accession>A0ABW7VQB7</accession>
<dbReference type="PROSITE" id="PS51186">
    <property type="entry name" value="GNAT"/>
    <property type="match status" value="1"/>
</dbReference>
<dbReference type="Pfam" id="PF13302">
    <property type="entry name" value="Acetyltransf_3"/>
    <property type="match status" value="1"/>
</dbReference>
<dbReference type="InterPro" id="IPR000182">
    <property type="entry name" value="GNAT_dom"/>
</dbReference>
<protein>
    <submittedName>
        <fullName evidence="3">GNAT family N-acetyltransferase</fullName>
        <ecNumber evidence="3">2.3.-.-</ecNumber>
    </submittedName>
</protein>
<keyword evidence="3" id="KW-0808">Transferase</keyword>
<evidence type="ECO:0000313" key="3">
    <source>
        <dbReference type="EMBL" id="MFI2228788.1"/>
    </source>
</evidence>
<feature type="domain" description="N-acetyltransferase" evidence="2">
    <location>
        <begin position="26"/>
        <end position="179"/>
    </location>
</feature>
<dbReference type="SUPFAM" id="SSF55729">
    <property type="entry name" value="Acyl-CoA N-acyltransferases (Nat)"/>
    <property type="match status" value="1"/>
</dbReference>
<name>A0ABW7VQB7_9NOCA</name>
<dbReference type="PANTHER" id="PTHR43441">
    <property type="entry name" value="RIBOSOMAL-PROTEIN-SERINE ACETYLTRANSFERASE"/>
    <property type="match status" value="1"/>
</dbReference>
<keyword evidence="3" id="KW-0012">Acyltransferase</keyword>
<dbReference type="InterPro" id="IPR016181">
    <property type="entry name" value="Acyl_CoA_acyltransferase"/>
</dbReference>
<dbReference type="GO" id="GO:0016746">
    <property type="term" value="F:acyltransferase activity"/>
    <property type="evidence" value="ECO:0007669"/>
    <property type="project" value="UniProtKB-KW"/>
</dbReference>
<evidence type="ECO:0000313" key="4">
    <source>
        <dbReference type="Proteomes" id="UP001611494"/>
    </source>
</evidence>
<sequence length="206" mass="23016">MDRPLQVPHLRATADLELRPWSLSAADLELVREASADDLIPIGTDSATFSDEDATRFVERQWRRAADGTGYPMVIVRREDNRSVGSIGLWLRDVDEGRASLGYWVVRSARGHGVAAHALAGLATWALEELHIPRLQLYVEPRNRASIRTAERAGFECEGLLRSWQRVGDRRRDMFMYARLATGPRAEADRARTGGTSMSTSEGARL</sequence>
<keyword evidence="4" id="KW-1185">Reference proteome</keyword>
<dbReference type="InterPro" id="IPR051908">
    <property type="entry name" value="Ribosomal_N-acetyltransferase"/>
</dbReference>
<proteinExistence type="predicted"/>
<dbReference type="EMBL" id="JBIRYL010000001">
    <property type="protein sequence ID" value="MFI2228788.1"/>
    <property type="molecule type" value="Genomic_DNA"/>
</dbReference>
<comment type="caution">
    <text evidence="3">The sequence shown here is derived from an EMBL/GenBank/DDBJ whole genome shotgun (WGS) entry which is preliminary data.</text>
</comment>
<evidence type="ECO:0000256" key="1">
    <source>
        <dbReference type="SAM" id="MobiDB-lite"/>
    </source>
</evidence>
<reference evidence="3 4" key="1">
    <citation type="submission" date="2024-10" db="EMBL/GenBank/DDBJ databases">
        <title>The Natural Products Discovery Center: Release of the First 8490 Sequenced Strains for Exploring Actinobacteria Biosynthetic Diversity.</title>
        <authorList>
            <person name="Kalkreuter E."/>
            <person name="Kautsar S.A."/>
            <person name="Yang D."/>
            <person name="Bader C.D."/>
            <person name="Teijaro C.N."/>
            <person name="Fluegel L."/>
            <person name="Davis C.M."/>
            <person name="Simpson J.R."/>
            <person name="Lauterbach L."/>
            <person name="Steele A.D."/>
            <person name="Gui C."/>
            <person name="Meng S."/>
            <person name="Li G."/>
            <person name="Viehrig K."/>
            <person name="Ye F."/>
            <person name="Su P."/>
            <person name="Kiefer A.F."/>
            <person name="Nichols A."/>
            <person name="Cepeda A.J."/>
            <person name="Yan W."/>
            <person name="Fan B."/>
            <person name="Jiang Y."/>
            <person name="Adhikari A."/>
            <person name="Zheng C.-J."/>
            <person name="Schuster L."/>
            <person name="Cowan T.M."/>
            <person name="Smanski M.J."/>
            <person name="Chevrette M.G."/>
            <person name="De Carvalho L.P.S."/>
            <person name="Shen B."/>
        </authorList>
    </citation>
    <scope>NUCLEOTIDE SEQUENCE [LARGE SCALE GENOMIC DNA]</scope>
    <source>
        <strain evidence="3 4">NPDC019377</strain>
    </source>
</reference>
<feature type="region of interest" description="Disordered" evidence="1">
    <location>
        <begin position="186"/>
        <end position="206"/>
    </location>
</feature>
<organism evidence="3 4">
    <name type="scientific">Nocardia testacea</name>
    <dbReference type="NCBI Taxonomy" id="248551"/>
    <lineage>
        <taxon>Bacteria</taxon>
        <taxon>Bacillati</taxon>
        <taxon>Actinomycetota</taxon>
        <taxon>Actinomycetes</taxon>
        <taxon>Mycobacteriales</taxon>
        <taxon>Nocardiaceae</taxon>
        <taxon>Nocardia</taxon>
    </lineage>
</organism>